<gene>
    <name evidence="1" type="ORF">CEXT_705751</name>
</gene>
<protein>
    <submittedName>
        <fullName evidence="1">Uncharacterized protein</fullName>
    </submittedName>
</protein>
<comment type="caution">
    <text evidence="1">The sequence shown here is derived from an EMBL/GenBank/DDBJ whole genome shotgun (WGS) entry which is preliminary data.</text>
</comment>
<dbReference type="EMBL" id="BPLR01009435">
    <property type="protein sequence ID" value="GIY31928.1"/>
    <property type="molecule type" value="Genomic_DNA"/>
</dbReference>
<name>A0AAV4SBR6_CAEEX</name>
<accession>A0AAV4SBR6</accession>
<organism evidence="1 2">
    <name type="scientific">Caerostris extrusa</name>
    <name type="common">Bark spider</name>
    <name type="synonym">Caerostris bankana</name>
    <dbReference type="NCBI Taxonomy" id="172846"/>
    <lineage>
        <taxon>Eukaryota</taxon>
        <taxon>Metazoa</taxon>
        <taxon>Ecdysozoa</taxon>
        <taxon>Arthropoda</taxon>
        <taxon>Chelicerata</taxon>
        <taxon>Arachnida</taxon>
        <taxon>Araneae</taxon>
        <taxon>Araneomorphae</taxon>
        <taxon>Entelegynae</taxon>
        <taxon>Araneoidea</taxon>
        <taxon>Araneidae</taxon>
        <taxon>Caerostris</taxon>
    </lineage>
</organism>
<evidence type="ECO:0000313" key="1">
    <source>
        <dbReference type="EMBL" id="GIY31928.1"/>
    </source>
</evidence>
<sequence>GDSKLKLDVQDEEKLMMSWSEKGLMNLMAKRFFQWVRERDKCGEPLNATSGAAQGDMRQQGFHIQLRPF</sequence>
<dbReference type="Proteomes" id="UP001054945">
    <property type="component" value="Unassembled WGS sequence"/>
</dbReference>
<feature type="non-terminal residue" evidence="1">
    <location>
        <position position="1"/>
    </location>
</feature>
<dbReference type="AlphaFoldDB" id="A0AAV4SBR6"/>
<keyword evidence="2" id="KW-1185">Reference proteome</keyword>
<proteinExistence type="predicted"/>
<evidence type="ECO:0000313" key="2">
    <source>
        <dbReference type="Proteomes" id="UP001054945"/>
    </source>
</evidence>
<reference evidence="1 2" key="1">
    <citation type="submission" date="2021-06" db="EMBL/GenBank/DDBJ databases">
        <title>Caerostris extrusa draft genome.</title>
        <authorList>
            <person name="Kono N."/>
            <person name="Arakawa K."/>
        </authorList>
    </citation>
    <scope>NUCLEOTIDE SEQUENCE [LARGE SCALE GENOMIC DNA]</scope>
</reference>